<dbReference type="PANTHER" id="PTHR13696">
    <property type="entry name" value="P-LOOP CONTAINING NUCLEOSIDE TRIPHOSPHATE HYDROLASE"/>
    <property type="match status" value="1"/>
</dbReference>
<geneLocation type="plasmid" evidence="3">
    <name>pi41_1</name>
</geneLocation>
<evidence type="ECO:0000313" key="3">
    <source>
        <dbReference type="Proteomes" id="UP000317909"/>
    </source>
</evidence>
<dbReference type="KEGG" id="llh:I41_56210"/>
<gene>
    <name evidence="2" type="ORF">I41_56210</name>
</gene>
<dbReference type="Proteomes" id="UP000317909">
    <property type="component" value="Plasmid pI41_1"/>
</dbReference>
<feature type="domain" description="AAA" evidence="1">
    <location>
        <begin position="6"/>
        <end position="187"/>
    </location>
</feature>
<dbReference type="AlphaFoldDB" id="A0A517U6W3"/>
<keyword evidence="3" id="KW-1185">Reference proteome</keyword>
<dbReference type="PANTHER" id="PTHR13696:SF99">
    <property type="entry name" value="COBYRINIC ACID AC-DIAMIDE SYNTHASE"/>
    <property type="match status" value="1"/>
</dbReference>
<sequence>MSHSFKVIVSSNRKGGIGKTSLVFHAAGEMARRKERVLVIDCDPQASLSQSFFGSRTIEELDPARSVVALFDDRMNPAPERIVHATNIPGLFAVPATEPLTSFNHPDPARHGFLQDALRQFIAEVRDDFDVVLIDTPPNLQLLTWAAMVAADYCITPVVPEDYSAQGVIHVKRFIEEVQRTRNSRLRWLGLLMSMVQARLGIHKVYEQVMRDAYGELVLDTVIPHATNFKEAVSLKTPVTLGKRTNAAVKAVKALVDEITARTSSPRTVKEAA</sequence>
<keyword evidence="2" id="KW-0614">Plasmid</keyword>
<dbReference type="SUPFAM" id="SSF52540">
    <property type="entry name" value="P-loop containing nucleoside triphosphate hydrolases"/>
    <property type="match status" value="1"/>
</dbReference>
<proteinExistence type="predicted"/>
<dbReference type="CDD" id="cd02042">
    <property type="entry name" value="ParAB_family"/>
    <property type="match status" value="1"/>
</dbReference>
<accession>A0A517U6W3</accession>
<dbReference type="InterPro" id="IPR025669">
    <property type="entry name" value="AAA_dom"/>
</dbReference>
<dbReference type="InterPro" id="IPR050678">
    <property type="entry name" value="DNA_Partitioning_ATPase"/>
</dbReference>
<dbReference type="Gene3D" id="3.40.50.300">
    <property type="entry name" value="P-loop containing nucleotide triphosphate hydrolases"/>
    <property type="match status" value="1"/>
</dbReference>
<name>A0A517U6W3_9BACT</name>
<dbReference type="InterPro" id="IPR027417">
    <property type="entry name" value="P-loop_NTPase"/>
</dbReference>
<dbReference type="Pfam" id="PF13614">
    <property type="entry name" value="AAA_31"/>
    <property type="match status" value="1"/>
</dbReference>
<evidence type="ECO:0000313" key="2">
    <source>
        <dbReference type="EMBL" id="QDT76371.1"/>
    </source>
</evidence>
<protein>
    <submittedName>
        <fullName evidence="2">MinD/ParA/CobQ/CobA-like protein</fullName>
    </submittedName>
</protein>
<dbReference type="EMBL" id="CP036340">
    <property type="protein sequence ID" value="QDT76371.1"/>
    <property type="molecule type" value="Genomic_DNA"/>
</dbReference>
<organism evidence="2 3">
    <name type="scientific">Lacipirellula limnantheis</name>
    <dbReference type="NCBI Taxonomy" id="2528024"/>
    <lineage>
        <taxon>Bacteria</taxon>
        <taxon>Pseudomonadati</taxon>
        <taxon>Planctomycetota</taxon>
        <taxon>Planctomycetia</taxon>
        <taxon>Pirellulales</taxon>
        <taxon>Lacipirellulaceae</taxon>
        <taxon>Lacipirellula</taxon>
    </lineage>
</organism>
<dbReference type="RefSeq" id="WP_145436628.1">
    <property type="nucleotide sequence ID" value="NZ_CP036340.1"/>
</dbReference>
<dbReference type="OrthoDB" id="273969at2"/>
<reference evidence="2 3" key="1">
    <citation type="submission" date="2019-02" db="EMBL/GenBank/DDBJ databases">
        <title>Deep-cultivation of Planctomycetes and their phenomic and genomic characterization uncovers novel biology.</title>
        <authorList>
            <person name="Wiegand S."/>
            <person name="Jogler M."/>
            <person name="Boedeker C."/>
            <person name="Pinto D."/>
            <person name="Vollmers J."/>
            <person name="Rivas-Marin E."/>
            <person name="Kohn T."/>
            <person name="Peeters S.H."/>
            <person name="Heuer A."/>
            <person name="Rast P."/>
            <person name="Oberbeckmann S."/>
            <person name="Bunk B."/>
            <person name="Jeske O."/>
            <person name="Meyerdierks A."/>
            <person name="Storesund J.E."/>
            <person name="Kallscheuer N."/>
            <person name="Luecker S."/>
            <person name="Lage O.M."/>
            <person name="Pohl T."/>
            <person name="Merkel B.J."/>
            <person name="Hornburger P."/>
            <person name="Mueller R.-W."/>
            <person name="Bruemmer F."/>
            <person name="Labrenz M."/>
            <person name="Spormann A.M."/>
            <person name="Op den Camp H."/>
            <person name="Overmann J."/>
            <person name="Amann R."/>
            <person name="Jetten M.S.M."/>
            <person name="Mascher T."/>
            <person name="Medema M.H."/>
            <person name="Devos D.P."/>
            <person name="Kaster A.-K."/>
            <person name="Ovreas L."/>
            <person name="Rohde M."/>
            <person name="Galperin M.Y."/>
            <person name="Jogler C."/>
        </authorList>
    </citation>
    <scope>NUCLEOTIDE SEQUENCE [LARGE SCALE GENOMIC DNA]</scope>
    <source>
        <strain evidence="2 3">I41</strain>
        <plasmid evidence="3">pi41_1</plasmid>
    </source>
</reference>
<evidence type="ECO:0000259" key="1">
    <source>
        <dbReference type="Pfam" id="PF13614"/>
    </source>
</evidence>